<protein>
    <submittedName>
        <fullName evidence="2">Uncharacterized protein</fullName>
    </submittedName>
</protein>
<proteinExistence type="predicted"/>
<dbReference type="AlphaFoldDB" id="A0A136J1R4"/>
<evidence type="ECO:0000256" key="1">
    <source>
        <dbReference type="SAM" id="MobiDB-lite"/>
    </source>
</evidence>
<evidence type="ECO:0000313" key="2">
    <source>
        <dbReference type="EMBL" id="KXJ91127.1"/>
    </source>
</evidence>
<organism evidence="2 3">
    <name type="scientific">Microdochium bolleyi</name>
    <dbReference type="NCBI Taxonomy" id="196109"/>
    <lineage>
        <taxon>Eukaryota</taxon>
        <taxon>Fungi</taxon>
        <taxon>Dikarya</taxon>
        <taxon>Ascomycota</taxon>
        <taxon>Pezizomycotina</taxon>
        <taxon>Sordariomycetes</taxon>
        <taxon>Xylariomycetidae</taxon>
        <taxon>Xylariales</taxon>
        <taxon>Microdochiaceae</taxon>
        <taxon>Microdochium</taxon>
    </lineage>
</organism>
<dbReference type="EMBL" id="KQ964251">
    <property type="protein sequence ID" value="KXJ91127.1"/>
    <property type="molecule type" value="Genomic_DNA"/>
</dbReference>
<sequence>MSGLLTYPDLLVNHFLCVGRHVQTSPRSEPTPVSTLTIVMAGPRGMAVSEDSHPLARPRHRGIVSPPGQGSAKMKR</sequence>
<dbReference type="InParanoid" id="A0A136J1R4"/>
<evidence type="ECO:0000313" key="3">
    <source>
        <dbReference type="Proteomes" id="UP000070501"/>
    </source>
</evidence>
<gene>
    <name evidence="2" type="ORF">Micbo1qcDRAFT_163891</name>
</gene>
<feature type="region of interest" description="Disordered" evidence="1">
    <location>
        <begin position="47"/>
        <end position="76"/>
    </location>
</feature>
<name>A0A136J1R4_9PEZI</name>
<accession>A0A136J1R4</accession>
<keyword evidence="3" id="KW-1185">Reference proteome</keyword>
<reference evidence="3" key="1">
    <citation type="submission" date="2016-02" db="EMBL/GenBank/DDBJ databases">
        <title>Draft genome sequence of Microdochium bolleyi, a fungal endophyte of beachgrass.</title>
        <authorList>
            <consortium name="DOE Joint Genome Institute"/>
            <person name="David A.S."/>
            <person name="May G."/>
            <person name="Haridas S."/>
            <person name="Lim J."/>
            <person name="Wang M."/>
            <person name="Labutti K."/>
            <person name="Lipzen A."/>
            <person name="Barry K."/>
            <person name="Grigoriev I.V."/>
        </authorList>
    </citation>
    <scope>NUCLEOTIDE SEQUENCE [LARGE SCALE GENOMIC DNA]</scope>
    <source>
        <strain evidence="3">J235TASD1</strain>
    </source>
</reference>
<dbReference type="Proteomes" id="UP000070501">
    <property type="component" value="Unassembled WGS sequence"/>
</dbReference>